<organism evidence="1 2">
    <name type="scientific">Segatella copri</name>
    <dbReference type="NCBI Taxonomy" id="165179"/>
    <lineage>
        <taxon>Bacteria</taxon>
        <taxon>Pseudomonadati</taxon>
        <taxon>Bacteroidota</taxon>
        <taxon>Bacteroidia</taxon>
        <taxon>Bacteroidales</taxon>
        <taxon>Prevotellaceae</taxon>
        <taxon>Segatella</taxon>
    </lineage>
</organism>
<evidence type="ECO:0000313" key="2">
    <source>
        <dbReference type="Proteomes" id="UP000423156"/>
    </source>
</evidence>
<dbReference type="Proteomes" id="UP000423156">
    <property type="component" value="Unassembled WGS sequence"/>
</dbReference>
<comment type="caution">
    <text evidence="1">The sequence shown here is derived from an EMBL/GenBank/DDBJ whole genome shotgun (WGS) entry which is preliminary data.</text>
</comment>
<dbReference type="AlphaFoldDB" id="A0AA90UQD8"/>
<reference evidence="2" key="1">
    <citation type="submission" date="2019-09" db="EMBL/GenBank/DDBJ databases">
        <title>Distinct polysaccharide growth profiles of human intestinal Prevotella copri isolates.</title>
        <authorList>
            <person name="Fehlner-Peach H."/>
            <person name="Magnabosco C."/>
            <person name="Raghavan V."/>
            <person name="Scher J.U."/>
            <person name="Tett A."/>
            <person name="Cox L.M."/>
            <person name="Gottsegen C."/>
            <person name="Watters A."/>
            <person name="Wiltshire- Gordon J.D."/>
            <person name="Segata N."/>
            <person name="Bonneau R."/>
            <person name="Littman D.R."/>
        </authorList>
    </citation>
    <scope>NUCLEOTIDE SEQUENCE [LARGE SCALE GENOMIC DNA]</scope>
    <source>
        <strain evidence="2">BU41712</strain>
    </source>
</reference>
<proteinExistence type="predicted"/>
<dbReference type="EMBL" id="VZBZ01000090">
    <property type="protein sequence ID" value="MQN77552.1"/>
    <property type="molecule type" value="Genomic_DNA"/>
</dbReference>
<evidence type="ECO:0000313" key="1">
    <source>
        <dbReference type="EMBL" id="MQN77552.1"/>
    </source>
</evidence>
<gene>
    <name evidence="1" type="ORF">F7D71_06695</name>
</gene>
<name>A0AA90UQD8_9BACT</name>
<protein>
    <submittedName>
        <fullName evidence="1">Pilus assembly protein HicB</fullName>
    </submittedName>
</protein>
<dbReference type="RefSeq" id="WP_153092698.1">
    <property type="nucleotide sequence ID" value="NZ_JBALJY010000025.1"/>
</dbReference>
<sequence>MKKIKVIVEQAKDGSFWCHTEDGIGKVGLNSCGETVAAAKQDLMDCLALAKVDAKENGEVFPDVEFEYKYDLQSFFNYFSFLNVSEIAKRAGVNPSLMRQYSKGIKQAGEKTYERLAHCMNEIKKDLVAATF</sequence>
<accession>A0AA90UQD8</accession>